<reference evidence="2 3" key="1">
    <citation type="submission" date="2019-07" db="EMBL/GenBank/DDBJ databases">
        <title>Whole genome shotgun sequence of Microvirga aerophila NBRC 106136.</title>
        <authorList>
            <person name="Hosoyama A."/>
            <person name="Uohara A."/>
            <person name="Ohji S."/>
            <person name="Ichikawa N."/>
        </authorList>
    </citation>
    <scope>NUCLEOTIDE SEQUENCE [LARGE SCALE GENOMIC DNA]</scope>
    <source>
        <strain evidence="2 3">NBRC 106136</strain>
    </source>
</reference>
<gene>
    <name evidence="2" type="ORF">MAE02_49690</name>
</gene>
<dbReference type="Proteomes" id="UP000321085">
    <property type="component" value="Unassembled WGS sequence"/>
</dbReference>
<protein>
    <submittedName>
        <fullName evidence="2">Uncharacterized protein</fullName>
    </submittedName>
</protein>
<evidence type="ECO:0000313" key="3">
    <source>
        <dbReference type="Proteomes" id="UP000321085"/>
    </source>
</evidence>
<name>A0A512BZ90_9HYPH</name>
<organism evidence="2 3">
    <name type="scientific">Microvirga aerophila</name>
    <dbReference type="NCBI Taxonomy" id="670291"/>
    <lineage>
        <taxon>Bacteria</taxon>
        <taxon>Pseudomonadati</taxon>
        <taxon>Pseudomonadota</taxon>
        <taxon>Alphaproteobacteria</taxon>
        <taxon>Hyphomicrobiales</taxon>
        <taxon>Methylobacteriaceae</taxon>
        <taxon>Microvirga</taxon>
    </lineage>
</organism>
<accession>A0A512BZ90</accession>
<dbReference type="EMBL" id="BJYU01000097">
    <property type="protein sequence ID" value="GEO17273.1"/>
    <property type="molecule type" value="Genomic_DNA"/>
</dbReference>
<proteinExistence type="predicted"/>
<evidence type="ECO:0000256" key="1">
    <source>
        <dbReference type="SAM" id="MobiDB-lite"/>
    </source>
</evidence>
<evidence type="ECO:0000313" key="2">
    <source>
        <dbReference type="EMBL" id="GEO17273.1"/>
    </source>
</evidence>
<feature type="region of interest" description="Disordered" evidence="1">
    <location>
        <begin position="1"/>
        <end position="21"/>
    </location>
</feature>
<comment type="caution">
    <text evidence="2">The sequence shown here is derived from an EMBL/GenBank/DDBJ whole genome shotgun (WGS) entry which is preliminary data.</text>
</comment>
<keyword evidence="3" id="KW-1185">Reference proteome</keyword>
<sequence>MSAGHPTRQPAAPCKPCAEPPPWHAKASAFVTAIRPYIETVKAARAHSLPEIAKALDALGIKIARGGKCHLASVWFVLTREAEAA</sequence>
<dbReference type="AlphaFoldDB" id="A0A512BZ90"/>